<dbReference type="NCBIfam" id="TIGR00594">
    <property type="entry name" value="polc"/>
    <property type="match status" value="1"/>
</dbReference>
<comment type="subcellular location">
    <subcellularLocation>
        <location evidence="1 13">Cytoplasm</location>
    </subcellularLocation>
</comment>
<evidence type="ECO:0000256" key="9">
    <source>
        <dbReference type="ARBA" id="ARBA00022763"/>
    </source>
</evidence>
<comment type="caution">
    <text evidence="16">The sequence shown here is derived from an EMBL/GenBank/DDBJ whole genome shotgun (WGS) entry which is preliminary data.</text>
</comment>
<dbReference type="Gene3D" id="2.40.50.140">
    <property type="entry name" value="Nucleic acid-binding proteins"/>
    <property type="match status" value="1"/>
</dbReference>
<dbReference type="InterPro" id="IPR004365">
    <property type="entry name" value="NA-bd_OB_tRNA"/>
</dbReference>
<evidence type="ECO:0000259" key="15">
    <source>
        <dbReference type="SMART" id="SM00481"/>
    </source>
</evidence>
<evidence type="ECO:0000256" key="13">
    <source>
        <dbReference type="HAMAP-Rule" id="MF_01902"/>
    </source>
</evidence>
<dbReference type="AlphaFoldDB" id="A0A7X4K9I7"/>
<keyword evidence="9 13" id="KW-0227">DNA damage</keyword>
<dbReference type="InterPro" id="IPR004013">
    <property type="entry name" value="PHP_dom"/>
</dbReference>
<dbReference type="InterPro" id="IPR023073">
    <property type="entry name" value="DnaE2"/>
</dbReference>
<comment type="function">
    <text evidence="13">DNA polymerase involved in damage-induced mutagenesis and translesion synthesis (TLS). It is not the major replicative DNA polymerase.</text>
</comment>
<feature type="region of interest" description="Disordered" evidence="14">
    <location>
        <begin position="1033"/>
        <end position="1077"/>
    </location>
</feature>
<evidence type="ECO:0000313" key="16">
    <source>
        <dbReference type="EMBL" id="MYM00133.1"/>
    </source>
</evidence>
<evidence type="ECO:0000256" key="11">
    <source>
        <dbReference type="ARBA" id="ARBA00023204"/>
    </source>
</evidence>
<dbReference type="GO" id="GO:0006260">
    <property type="term" value="P:DNA replication"/>
    <property type="evidence" value="ECO:0007669"/>
    <property type="project" value="UniProtKB-KW"/>
</dbReference>
<keyword evidence="10 13" id="KW-0239">DNA-directed DNA polymerase</keyword>
<dbReference type="Pfam" id="PF07733">
    <property type="entry name" value="DNA_pol3_alpha"/>
    <property type="match status" value="1"/>
</dbReference>
<dbReference type="RefSeq" id="WP_160987402.1">
    <property type="nucleotide sequence ID" value="NZ_WVTD01000029.1"/>
</dbReference>
<dbReference type="GO" id="GO:0003887">
    <property type="term" value="F:DNA-directed DNA polymerase activity"/>
    <property type="evidence" value="ECO:0007669"/>
    <property type="project" value="UniProtKB-UniRule"/>
</dbReference>
<dbReference type="Gene3D" id="1.10.150.870">
    <property type="match status" value="1"/>
</dbReference>
<evidence type="ECO:0000256" key="2">
    <source>
        <dbReference type="ARBA" id="ARBA00007391"/>
    </source>
</evidence>
<dbReference type="InterPro" id="IPR012340">
    <property type="entry name" value="NA-bd_OB-fold"/>
</dbReference>
<evidence type="ECO:0000313" key="17">
    <source>
        <dbReference type="Proteomes" id="UP000465810"/>
    </source>
</evidence>
<dbReference type="InterPro" id="IPR011708">
    <property type="entry name" value="DNA_pol3_alpha_NTPase_dom"/>
</dbReference>
<dbReference type="SMART" id="SM00481">
    <property type="entry name" value="POLIIIAc"/>
    <property type="match status" value="1"/>
</dbReference>
<comment type="similarity">
    <text evidence="2 13">Belongs to the DNA polymerase type-C family. DnaE2 subfamily.</text>
</comment>
<gene>
    <name evidence="16" type="primary">dnaE</name>
    <name evidence="13" type="synonym">dnaE2</name>
    <name evidence="16" type="ORF">GR702_20465</name>
</gene>
<dbReference type="Pfam" id="PF14579">
    <property type="entry name" value="HHH_6"/>
    <property type="match status" value="1"/>
</dbReference>
<dbReference type="GO" id="GO:0009432">
    <property type="term" value="P:SOS response"/>
    <property type="evidence" value="ECO:0007669"/>
    <property type="project" value="UniProtKB-ARBA"/>
</dbReference>
<evidence type="ECO:0000256" key="6">
    <source>
        <dbReference type="ARBA" id="ARBA00022679"/>
    </source>
</evidence>
<dbReference type="PANTHER" id="PTHR32294:SF4">
    <property type="entry name" value="ERROR-PRONE DNA POLYMERASE"/>
    <property type="match status" value="1"/>
</dbReference>
<proteinExistence type="inferred from homology"/>
<dbReference type="GO" id="GO:0008408">
    <property type="term" value="F:3'-5' exonuclease activity"/>
    <property type="evidence" value="ECO:0007669"/>
    <property type="project" value="InterPro"/>
</dbReference>
<dbReference type="InterPro" id="IPR003141">
    <property type="entry name" value="Pol/His_phosphatase_N"/>
</dbReference>
<evidence type="ECO:0000256" key="10">
    <source>
        <dbReference type="ARBA" id="ARBA00022932"/>
    </source>
</evidence>
<dbReference type="EMBL" id="WVTD01000029">
    <property type="protein sequence ID" value="MYM00133.1"/>
    <property type="molecule type" value="Genomic_DNA"/>
</dbReference>
<name>A0A7X4K9I7_9SPHN</name>
<dbReference type="CDD" id="cd07434">
    <property type="entry name" value="PHP_PolIIIA_DnaE2"/>
    <property type="match status" value="1"/>
</dbReference>
<evidence type="ECO:0000256" key="8">
    <source>
        <dbReference type="ARBA" id="ARBA00022705"/>
    </source>
</evidence>
<sequence>MSDYVELQVLTHFSFLRGASSPDELFSAAAMMGYPALGIADLGSVAGVVRAWEAQKVTGVRLIAGARVDLSCGRSLLFYPTDKPAWSRLTRLLTIGKHRAGKGACLLHWHDLEAWSQGIIAILLPREADAGNEAALADLRTVFGARGYMALFQRRRPDDAARIAALADQAEAAGVRAVVTGDVLYHEPEARLLQDVVTAVREGCTVDTLGYRREVNADRALKPPEEMQRRFKAYPDALRASVDIAQACTFSLSELTYNYPQEQVIDGLTAQAALEKMTAEAAEAMFGGDVPEAYRKQIAHELKLIDGLNYAPYFLTVHSIVSEARRRGILCQGRGSAANSCVCFVLGVTSIDPVKNQLLFERFVSGERREPPDIDVDFEHERREEIIQWIYDTYGRDRAALTAVVTRYRARGAVRDVGKAMGLPEDLTSSLAGLVWGWSAEGVGEKQARELNLDITDRRLRLTLDLASKLIGVPRHMSQHPGGFVLTHDRLDDLVPIEPAAMDDRQIIEWDKDDIDALKMMKVDVLGLGMLGCMRRAFDLLEEAKGIRKTLADLQEDDPDVFRMIQKADTLGTFQIESRAQMSMLPRMKPVCFYDLVIQVAIVRPGPIQGDMVHPYLRRREGRETPEYPRPELREVLEKTLGVPLFQEQAMKVAIVGAGFTPAEADQLRRAMATFKFTGGVSHFAEKLIEGMVTRGYPRDFAERTFRQLEGFGSYGFPESHAASFAKISYASSWMKYHHPDVFCAALMNAQPMGFYAPAQIVGDARRHRVEVRPVCVNASRWDCTLERTGGRYQAVRLGLRQVRGLSNADGAAIVAARGETPFESVEDVWRRSGVQRAAIEKLADADAFHAFGADRRQGLWKVRGLGEAPLPLFAAADRAARAISAEGIEPGVTLRPLADGREVIEDYRALQLSLRAHPLTFVRGELARRGVTRCGDLVNIPDGRKVEVAGIILVRQKPGSAKGVLFITIEDETGVANGILWPDRFEAQRRTVMSASMIGIKGRVQKEGEVIHVICDKIIDHGDLLHQVGEMSFPHRTGRGDGAKHGGAPDRGDQPATRSWSPSPRNCYWPPHAEGMDPEHAIRFKSHDFR</sequence>
<evidence type="ECO:0000256" key="12">
    <source>
        <dbReference type="ARBA" id="ARBA00049244"/>
    </source>
</evidence>
<comment type="catalytic activity">
    <reaction evidence="12 13">
        <text>DNA(n) + a 2'-deoxyribonucleoside 5'-triphosphate = DNA(n+1) + diphosphate</text>
        <dbReference type="Rhea" id="RHEA:22508"/>
        <dbReference type="Rhea" id="RHEA-COMP:17339"/>
        <dbReference type="Rhea" id="RHEA-COMP:17340"/>
        <dbReference type="ChEBI" id="CHEBI:33019"/>
        <dbReference type="ChEBI" id="CHEBI:61560"/>
        <dbReference type="ChEBI" id="CHEBI:173112"/>
        <dbReference type="EC" id="2.7.7.7"/>
    </reaction>
</comment>
<dbReference type="NCBIfam" id="NF004225">
    <property type="entry name" value="PRK05672.1"/>
    <property type="match status" value="1"/>
</dbReference>
<dbReference type="GO" id="GO:0006281">
    <property type="term" value="P:DNA repair"/>
    <property type="evidence" value="ECO:0007669"/>
    <property type="project" value="UniProtKB-UniRule"/>
</dbReference>
<keyword evidence="6 13" id="KW-0808">Transferase</keyword>
<dbReference type="PANTHER" id="PTHR32294">
    <property type="entry name" value="DNA POLYMERASE III SUBUNIT ALPHA"/>
    <property type="match status" value="1"/>
</dbReference>
<dbReference type="Pfam" id="PF17657">
    <property type="entry name" value="DNA_pol3_finger"/>
    <property type="match status" value="1"/>
</dbReference>
<dbReference type="EC" id="2.7.7.7" evidence="3 13"/>
<dbReference type="InterPro" id="IPR040982">
    <property type="entry name" value="DNA_pol3_finger"/>
</dbReference>
<keyword evidence="7 13" id="KW-0548">Nucleotidyltransferase</keyword>
<feature type="compositionally biased region" description="Basic and acidic residues" evidence="14">
    <location>
        <begin position="1039"/>
        <end position="1054"/>
    </location>
</feature>
<evidence type="ECO:0000256" key="3">
    <source>
        <dbReference type="ARBA" id="ARBA00012417"/>
    </source>
</evidence>
<keyword evidence="11 13" id="KW-0234">DNA repair</keyword>
<dbReference type="CDD" id="cd04485">
    <property type="entry name" value="DnaE_OBF"/>
    <property type="match status" value="1"/>
</dbReference>
<evidence type="ECO:0000256" key="7">
    <source>
        <dbReference type="ARBA" id="ARBA00022695"/>
    </source>
</evidence>
<keyword evidence="5 13" id="KW-0963">Cytoplasm</keyword>
<dbReference type="Proteomes" id="UP000465810">
    <property type="component" value="Unassembled WGS sequence"/>
</dbReference>
<evidence type="ECO:0000256" key="5">
    <source>
        <dbReference type="ARBA" id="ARBA00022490"/>
    </source>
</evidence>
<dbReference type="Pfam" id="PF01336">
    <property type="entry name" value="tRNA_anti-codon"/>
    <property type="match status" value="1"/>
</dbReference>
<keyword evidence="17" id="KW-1185">Reference proteome</keyword>
<dbReference type="FunFam" id="1.10.150.870:FF:000002">
    <property type="entry name" value="Error-prone DNA polymerase"/>
    <property type="match status" value="1"/>
</dbReference>
<dbReference type="InterPro" id="IPR029460">
    <property type="entry name" value="DNAPol_HHH"/>
</dbReference>
<accession>A0A7X4K9I7</accession>
<keyword evidence="8 13" id="KW-0235">DNA replication</keyword>
<dbReference type="Pfam" id="PF02811">
    <property type="entry name" value="PHP"/>
    <property type="match status" value="1"/>
</dbReference>
<dbReference type="GO" id="GO:0005737">
    <property type="term" value="C:cytoplasm"/>
    <property type="evidence" value="ECO:0007669"/>
    <property type="project" value="UniProtKB-SubCell"/>
</dbReference>
<reference evidence="16 17" key="1">
    <citation type="submission" date="2019-12" db="EMBL/GenBank/DDBJ databases">
        <authorList>
            <person name="Feng G."/>
            <person name="Zhu H."/>
        </authorList>
    </citation>
    <scope>NUCLEOTIDE SEQUENCE [LARGE SCALE GENOMIC DNA]</scope>
    <source>
        <strain evidence="16 17">FGD1</strain>
    </source>
</reference>
<evidence type="ECO:0000256" key="14">
    <source>
        <dbReference type="SAM" id="MobiDB-lite"/>
    </source>
</evidence>
<dbReference type="InterPro" id="IPR004805">
    <property type="entry name" value="DnaE2/DnaE/PolC"/>
</dbReference>
<evidence type="ECO:0000256" key="1">
    <source>
        <dbReference type="ARBA" id="ARBA00004496"/>
    </source>
</evidence>
<dbReference type="GO" id="GO:0003676">
    <property type="term" value="F:nucleic acid binding"/>
    <property type="evidence" value="ECO:0007669"/>
    <property type="project" value="InterPro"/>
</dbReference>
<organism evidence="16 17">
    <name type="scientific">Novosphingobium silvae</name>
    <dbReference type="NCBI Taxonomy" id="2692619"/>
    <lineage>
        <taxon>Bacteria</taxon>
        <taxon>Pseudomonadati</taxon>
        <taxon>Pseudomonadota</taxon>
        <taxon>Alphaproteobacteria</taxon>
        <taxon>Sphingomonadales</taxon>
        <taxon>Sphingomonadaceae</taxon>
        <taxon>Novosphingobium</taxon>
    </lineage>
</organism>
<dbReference type="Gene3D" id="3.20.20.140">
    <property type="entry name" value="Metal-dependent hydrolases"/>
    <property type="match status" value="1"/>
</dbReference>
<feature type="domain" description="Polymerase/histidinol phosphatase N-terminal" evidence="15">
    <location>
        <begin position="5"/>
        <end position="72"/>
    </location>
</feature>
<evidence type="ECO:0000256" key="4">
    <source>
        <dbReference type="ARBA" id="ARBA00017273"/>
    </source>
</evidence>
<protein>
    <recommendedName>
        <fullName evidence="4 13">Error-prone DNA polymerase</fullName>
        <ecNumber evidence="3 13">2.7.7.7</ecNumber>
    </recommendedName>
</protein>
<dbReference type="HAMAP" id="MF_01902">
    <property type="entry name" value="DNApol_error_prone"/>
    <property type="match status" value="1"/>
</dbReference>